<gene>
    <name evidence="1" type="ORF">T11_2436</name>
</gene>
<reference evidence="1 2" key="1">
    <citation type="submission" date="2015-01" db="EMBL/GenBank/DDBJ databases">
        <title>Evolution of Trichinella species and genotypes.</title>
        <authorList>
            <person name="Korhonen P.K."/>
            <person name="Edoardo P."/>
            <person name="Giuseppe L.R."/>
            <person name="Gasser R.B."/>
        </authorList>
    </citation>
    <scope>NUCLEOTIDE SEQUENCE [LARGE SCALE GENOMIC DNA]</scope>
    <source>
        <strain evidence="1">ISS1029</strain>
    </source>
</reference>
<organism evidence="1 2">
    <name type="scientific">Trichinella zimbabwensis</name>
    <dbReference type="NCBI Taxonomy" id="268475"/>
    <lineage>
        <taxon>Eukaryota</taxon>
        <taxon>Metazoa</taxon>
        <taxon>Ecdysozoa</taxon>
        <taxon>Nematoda</taxon>
        <taxon>Enoplea</taxon>
        <taxon>Dorylaimia</taxon>
        <taxon>Trichinellida</taxon>
        <taxon>Trichinellidae</taxon>
        <taxon>Trichinella</taxon>
    </lineage>
</organism>
<sequence length="39" mass="4185">LDQISGSLVQVVHCQNIKTVEIGKGFQLKGLESSVVSDQ</sequence>
<protein>
    <submittedName>
        <fullName evidence="1">Uncharacterized protein</fullName>
    </submittedName>
</protein>
<dbReference type="EMBL" id="JYDP01004798">
    <property type="protein sequence ID" value="KRY94592.1"/>
    <property type="molecule type" value="Genomic_DNA"/>
</dbReference>
<name>A0A0V1G8I7_9BILA</name>
<feature type="non-terminal residue" evidence="1">
    <location>
        <position position="1"/>
    </location>
</feature>
<dbReference type="AlphaFoldDB" id="A0A0V1G8I7"/>
<proteinExistence type="predicted"/>
<accession>A0A0V1G8I7</accession>
<dbReference type="Proteomes" id="UP000055024">
    <property type="component" value="Unassembled WGS sequence"/>
</dbReference>
<keyword evidence="2" id="KW-1185">Reference proteome</keyword>
<feature type="non-terminal residue" evidence="1">
    <location>
        <position position="39"/>
    </location>
</feature>
<comment type="caution">
    <text evidence="1">The sequence shown here is derived from an EMBL/GenBank/DDBJ whole genome shotgun (WGS) entry which is preliminary data.</text>
</comment>
<evidence type="ECO:0000313" key="1">
    <source>
        <dbReference type="EMBL" id="KRY94592.1"/>
    </source>
</evidence>
<evidence type="ECO:0000313" key="2">
    <source>
        <dbReference type="Proteomes" id="UP000055024"/>
    </source>
</evidence>